<name>A0ABS8BVC0_9RHOB</name>
<evidence type="ECO:0000259" key="1">
    <source>
        <dbReference type="Pfam" id="PF00561"/>
    </source>
</evidence>
<evidence type="ECO:0000313" key="2">
    <source>
        <dbReference type="EMBL" id="MCB5199685.1"/>
    </source>
</evidence>
<protein>
    <submittedName>
        <fullName evidence="2">Alpha/beta hydrolase</fullName>
    </submittedName>
</protein>
<dbReference type="Gene3D" id="3.40.50.1820">
    <property type="entry name" value="alpha/beta hydrolase"/>
    <property type="match status" value="1"/>
</dbReference>
<keyword evidence="3" id="KW-1185">Reference proteome</keyword>
<dbReference type="GO" id="GO:0016787">
    <property type="term" value="F:hydrolase activity"/>
    <property type="evidence" value="ECO:0007669"/>
    <property type="project" value="UniProtKB-KW"/>
</dbReference>
<dbReference type="PANTHER" id="PTHR43433:SF5">
    <property type="entry name" value="AB HYDROLASE-1 DOMAIN-CONTAINING PROTEIN"/>
    <property type="match status" value="1"/>
</dbReference>
<comment type="caution">
    <text evidence="2">The sequence shown here is derived from an EMBL/GenBank/DDBJ whole genome shotgun (WGS) entry which is preliminary data.</text>
</comment>
<dbReference type="InterPro" id="IPR029058">
    <property type="entry name" value="AB_hydrolase_fold"/>
</dbReference>
<dbReference type="EMBL" id="JAJATZ010000004">
    <property type="protein sequence ID" value="MCB5199685.1"/>
    <property type="molecule type" value="Genomic_DNA"/>
</dbReference>
<sequence>MPFFAAADGTQIYFEEAGAGTPVIALPGLTRNTTDFDHAAPHLDCRLIRLDYRGRGQSDWAAPETYTVPVEASDVLALMDHLSLPKAAFLGTSRGGMIAMFLAATAKDRVLGIALNDIGPEIAETGLNVIRAYVGQRPAQKTYAEAAALRATLPGFANVPMDRWLAEVRQQYVQTDDGLDLRYDPALAGTLGDGSEPAPDLWPLFDAMAGLPLAVIRGANSDLLTTETLAEMQRRRPDAIVATVPDRAHIPFLDEDESLEALHRWLGAMT</sequence>
<dbReference type="RefSeq" id="WP_226748365.1">
    <property type="nucleotide sequence ID" value="NZ_JAJATZ010000004.1"/>
</dbReference>
<dbReference type="InterPro" id="IPR000073">
    <property type="entry name" value="AB_hydrolase_1"/>
</dbReference>
<dbReference type="PANTHER" id="PTHR43433">
    <property type="entry name" value="HYDROLASE, ALPHA/BETA FOLD FAMILY PROTEIN"/>
    <property type="match status" value="1"/>
</dbReference>
<reference evidence="2" key="1">
    <citation type="submission" date="2021-10" db="EMBL/GenBank/DDBJ databases">
        <title>Loktanella gaetbuli sp. nov., isolated from a tidal flat.</title>
        <authorList>
            <person name="Park S."/>
            <person name="Yoon J.-H."/>
        </authorList>
    </citation>
    <scope>NUCLEOTIDE SEQUENCE</scope>
    <source>
        <strain evidence="2">TSTF-M6</strain>
    </source>
</reference>
<gene>
    <name evidence="2" type="ORF">LGQ03_10580</name>
</gene>
<feature type="domain" description="AB hydrolase-1" evidence="1">
    <location>
        <begin position="22"/>
        <end position="255"/>
    </location>
</feature>
<dbReference type="SUPFAM" id="SSF53474">
    <property type="entry name" value="alpha/beta-Hydrolases"/>
    <property type="match status" value="1"/>
</dbReference>
<proteinExistence type="predicted"/>
<accession>A0ABS8BVC0</accession>
<evidence type="ECO:0000313" key="3">
    <source>
        <dbReference type="Proteomes" id="UP001138961"/>
    </source>
</evidence>
<dbReference type="Pfam" id="PF00561">
    <property type="entry name" value="Abhydrolase_1"/>
    <property type="match status" value="1"/>
</dbReference>
<dbReference type="InterPro" id="IPR050471">
    <property type="entry name" value="AB_hydrolase"/>
</dbReference>
<dbReference type="Proteomes" id="UP001138961">
    <property type="component" value="Unassembled WGS sequence"/>
</dbReference>
<organism evidence="2 3">
    <name type="scientific">Loktanella gaetbuli</name>
    <dbReference type="NCBI Taxonomy" id="2881335"/>
    <lineage>
        <taxon>Bacteria</taxon>
        <taxon>Pseudomonadati</taxon>
        <taxon>Pseudomonadota</taxon>
        <taxon>Alphaproteobacteria</taxon>
        <taxon>Rhodobacterales</taxon>
        <taxon>Roseobacteraceae</taxon>
        <taxon>Loktanella</taxon>
    </lineage>
</organism>
<keyword evidence="2" id="KW-0378">Hydrolase</keyword>